<sequence>MIDGEIFMLLNKQNLEDSPFRFPDGFILLIEDLIKKLKVKKECTTQMSVLMDFC</sequence>
<evidence type="ECO:0000313" key="1">
    <source>
        <dbReference type="EMBL" id="ERZ97164.1"/>
    </source>
</evidence>
<proteinExistence type="predicted"/>
<protein>
    <submittedName>
        <fullName evidence="1">Uncharacterized protein</fullName>
    </submittedName>
</protein>
<reference evidence="1" key="1">
    <citation type="submission" date="2013-07" db="EMBL/GenBank/DDBJ databases">
        <title>The genome of an arbuscular mycorrhizal fungus provides insights into the evolution of the oldest plant symbiosis.</title>
        <authorList>
            <consortium name="DOE Joint Genome Institute"/>
            <person name="Tisserant E."/>
            <person name="Malbreil M."/>
            <person name="Kuo A."/>
            <person name="Kohler A."/>
            <person name="Symeonidi A."/>
            <person name="Balestrini R."/>
            <person name="Charron P."/>
            <person name="Duensing N."/>
            <person name="Frei-dit-Frey N."/>
            <person name="Gianinazzi-Pearson V."/>
            <person name="Gilbert B."/>
            <person name="Handa Y."/>
            <person name="Hijri M."/>
            <person name="Kaul R."/>
            <person name="Kawaguchi M."/>
            <person name="Krajinski F."/>
            <person name="Lammers P."/>
            <person name="Lapierre D."/>
            <person name="Masclaux F.G."/>
            <person name="Murat C."/>
            <person name="Morin E."/>
            <person name="Ndikumana S."/>
            <person name="Pagni M."/>
            <person name="Petitpierre D."/>
            <person name="Requena N."/>
            <person name="Rosikiewicz P."/>
            <person name="Riley R."/>
            <person name="Saito K."/>
            <person name="San Clemente H."/>
            <person name="Shapiro H."/>
            <person name="van Tuinen D."/>
            <person name="Becard G."/>
            <person name="Bonfante P."/>
            <person name="Paszkowski U."/>
            <person name="Shachar-Hill Y."/>
            <person name="Young J.P."/>
            <person name="Sanders I.R."/>
            <person name="Henrissat B."/>
            <person name="Rensing S.A."/>
            <person name="Grigoriev I.V."/>
            <person name="Corradi N."/>
            <person name="Roux C."/>
            <person name="Martin F."/>
        </authorList>
    </citation>
    <scope>NUCLEOTIDE SEQUENCE</scope>
    <source>
        <strain evidence="1">DAOM 197198</strain>
    </source>
</reference>
<accession>U9SMQ3</accession>
<dbReference type="EMBL" id="KI299828">
    <property type="protein sequence ID" value="ERZ97164.1"/>
    <property type="molecule type" value="Genomic_DNA"/>
</dbReference>
<dbReference type="AlphaFoldDB" id="U9SMQ3"/>
<organism evidence="1">
    <name type="scientific">Rhizophagus irregularis (strain DAOM 181602 / DAOM 197198 / MUCL 43194)</name>
    <name type="common">Arbuscular mycorrhizal fungus</name>
    <name type="synonym">Glomus intraradices</name>
    <dbReference type="NCBI Taxonomy" id="747089"/>
    <lineage>
        <taxon>Eukaryota</taxon>
        <taxon>Fungi</taxon>
        <taxon>Fungi incertae sedis</taxon>
        <taxon>Mucoromycota</taxon>
        <taxon>Glomeromycotina</taxon>
        <taxon>Glomeromycetes</taxon>
        <taxon>Glomerales</taxon>
        <taxon>Glomeraceae</taxon>
        <taxon>Rhizophagus</taxon>
    </lineage>
</organism>
<gene>
    <name evidence="1" type="ORF">GLOINDRAFT_1273</name>
</gene>
<name>U9SMQ3_RHIID</name>
<dbReference type="HOGENOM" id="CLU_3051592_0_0_1"/>